<feature type="transmembrane region" description="Helical" evidence="1">
    <location>
        <begin position="97"/>
        <end position="121"/>
    </location>
</feature>
<evidence type="ECO:0000313" key="3">
    <source>
        <dbReference type="Proteomes" id="UP000215383"/>
    </source>
</evidence>
<proteinExistence type="predicted"/>
<dbReference type="eggNOG" id="ENOG5033HR4">
    <property type="taxonomic scope" value="Bacteria"/>
</dbReference>
<protein>
    <recommendedName>
        <fullName evidence="4">ATP synthase I chain</fullName>
    </recommendedName>
</protein>
<keyword evidence="1" id="KW-0812">Transmembrane</keyword>
<sequence>MKEFLSVRGKKLLLQILVCTIIIAGFLATYGKLQLLTGVFTGYLLAVICVWVMVYRTWRASHLSVGKAKGQMWLSLIMRLLIIFIVLRTAIMRSEELFFAAVGGFFLAFIIYMIHLMIFVYHKNME</sequence>
<dbReference type="GeneID" id="78507734"/>
<reference evidence="2 3" key="1">
    <citation type="submission" date="2017-06" db="EMBL/GenBank/DDBJ databases">
        <authorList>
            <consortium name="Pathogen Informatics"/>
        </authorList>
    </citation>
    <scope>NUCLEOTIDE SEQUENCE [LARGE SCALE GENOMIC DNA]</scope>
    <source>
        <strain evidence="2 3">NCTC10570</strain>
    </source>
</reference>
<dbReference type="AlphaFoldDB" id="A0A239U0X9"/>
<evidence type="ECO:0000313" key="2">
    <source>
        <dbReference type="EMBL" id="SNV03289.1"/>
    </source>
</evidence>
<keyword evidence="1" id="KW-1133">Transmembrane helix</keyword>
<evidence type="ECO:0000256" key="1">
    <source>
        <dbReference type="SAM" id="Phobius"/>
    </source>
</evidence>
<feature type="transmembrane region" description="Helical" evidence="1">
    <location>
        <begin position="36"/>
        <end position="58"/>
    </location>
</feature>
<feature type="transmembrane region" description="Helical" evidence="1">
    <location>
        <begin position="70"/>
        <end position="91"/>
    </location>
</feature>
<keyword evidence="3" id="KW-1185">Reference proteome</keyword>
<dbReference type="Proteomes" id="UP000215383">
    <property type="component" value="Chromosome 1"/>
</dbReference>
<dbReference type="OrthoDB" id="1666775at2"/>
<name>A0A239U0X9_9FIRM</name>
<accession>A0A239U0X9</accession>
<evidence type="ECO:0008006" key="4">
    <source>
        <dbReference type="Google" id="ProtNLM"/>
    </source>
</evidence>
<feature type="transmembrane region" description="Helical" evidence="1">
    <location>
        <begin position="12"/>
        <end position="30"/>
    </location>
</feature>
<gene>
    <name evidence="2" type="ORF">SAMEA4364220_01742</name>
</gene>
<dbReference type="RefSeq" id="WP_027890033.1">
    <property type="nucleotide sequence ID" value="NZ_CALXYH010000018.1"/>
</dbReference>
<organism evidence="2 3">
    <name type="scientific">Megamonas hypermegale</name>
    <dbReference type="NCBI Taxonomy" id="158847"/>
    <lineage>
        <taxon>Bacteria</taxon>
        <taxon>Bacillati</taxon>
        <taxon>Bacillota</taxon>
        <taxon>Negativicutes</taxon>
        <taxon>Selenomonadales</taxon>
        <taxon>Selenomonadaceae</taxon>
        <taxon>Megamonas</taxon>
    </lineage>
</organism>
<keyword evidence="1" id="KW-0472">Membrane</keyword>
<dbReference type="EMBL" id="LT906446">
    <property type="protein sequence ID" value="SNV03289.1"/>
    <property type="molecule type" value="Genomic_DNA"/>
</dbReference>